<dbReference type="Pfam" id="PF15584">
    <property type="entry name" value="Imm72"/>
    <property type="match status" value="1"/>
</dbReference>
<evidence type="ECO:0000259" key="2">
    <source>
        <dbReference type="Pfam" id="PF15602"/>
    </source>
</evidence>
<name>A0A6J5CIS5_9BURK</name>
<dbReference type="InterPro" id="IPR028950">
    <property type="entry name" value="Imm71"/>
</dbReference>
<evidence type="ECO:0000313" key="3">
    <source>
        <dbReference type="EMBL" id="CAB3736227.1"/>
    </source>
</evidence>
<dbReference type="InterPro" id="IPR028966">
    <property type="entry name" value="Imm72"/>
</dbReference>
<dbReference type="GeneID" id="97044788"/>
<dbReference type="Pfam" id="PF15602">
    <property type="entry name" value="Imm71"/>
    <property type="match status" value="1"/>
</dbReference>
<dbReference type="EMBL" id="CADIKC010000011">
    <property type="protein sequence ID" value="CAB3736227.1"/>
    <property type="molecule type" value="Genomic_DNA"/>
</dbReference>
<dbReference type="RefSeq" id="WP_175053829.1">
    <property type="nucleotide sequence ID" value="NZ_CADIKC010000011.1"/>
</dbReference>
<organism evidence="3 4">
    <name type="scientific">Paraburkholderia sediminicola</name>
    <dbReference type="NCBI Taxonomy" id="458836"/>
    <lineage>
        <taxon>Bacteria</taxon>
        <taxon>Pseudomonadati</taxon>
        <taxon>Pseudomonadota</taxon>
        <taxon>Betaproteobacteria</taxon>
        <taxon>Burkholderiales</taxon>
        <taxon>Burkholderiaceae</taxon>
        <taxon>Paraburkholderia</taxon>
    </lineage>
</organism>
<evidence type="ECO:0000259" key="1">
    <source>
        <dbReference type="Pfam" id="PF15584"/>
    </source>
</evidence>
<protein>
    <recommendedName>
        <fullName evidence="5">Immunity protein 72 of polymorphic toxin system</fullName>
    </recommendedName>
</protein>
<evidence type="ECO:0000313" key="4">
    <source>
        <dbReference type="Proteomes" id="UP000494255"/>
    </source>
</evidence>
<dbReference type="AlphaFoldDB" id="A0A6J5CIS5"/>
<gene>
    <name evidence="3" type="ORF">LMG24238_06209</name>
</gene>
<proteinExistence type="predicted"/>
<accession>A0A6J5CIS5</accession>
<sequence length="359" mass="41198">MNQYDMQDDVTRRKIFWLLQRLTSLSLWKAKHSAFKVFATAYETAVKTWPSTDPEAMDADHLTTIYEILSHYDKGLNELAHGHRFVWRKGEALERVINRFNYLVGYFYRDPKYWERGSQIQPYPPKVDSLARLMHASQVQKEYAPLEVWGTDYNFAYLQVPNGLLDRNAYNHTFYELAYPTFPEVLPKVPNPPGPVIQSGQTVPCDGIWEPVTIEQSRVFGVIPLGAKLFGNNGCFNYFVADTVAPNFEGYDSATFSSTIVPTHWRLLWEDTRYSSGVIPDESQYFLDASNPAEPVNRVPVKPVRTGDICPVSGEWSTEEYGGKTVHVEQGASMPDLLVKDNLGERKVHWVTWHLIRHT</sequence>
<dbReference type="Proteomes" id="UP000494255">
    <property type="component" value="Unassembled WGS sequence"/>
</dbReference>
<reference evidence="3 4" key="1">
    <citation type="submission" date="2020-04" db="EMBL/GenBank/DDBJ databases">
        <authorList>
            <person name="De Canck E."/>
        </authorList>
    </citation>
    <scope>NUCLEOTIDE SEQUENCE [LARGE SCALE GENOMIC DNA]</scope>
    <source>
        <strain evidence="3 4">LMG 24238</strain>
    </source>
</reference>
<evidence type="ECO:0008006" key="5">
    <source>
        <dbReference type="Google" id="ProtNLM"/>
    </source>
</evidence>
<keyword evidence="4" id="KW-1185">Reference proteome</keyword>
<feature type="domain" description="Immunity protein 72" evidence="1">
    <location>
        <begin position="196"/>
        <end position="287"/>
    </location>
</feature>
<feature type="domain" description="Immunity protein 71" evidence="2">
    <location>
        <begin position="7"/>
        <end position="84"/>
    </location>
</feature>